<keyword evidence="6" id="KW-0694">RNA-binding</keyword>
<keyword evidence="3" id="KW-0489">Methyltransferase</keyword>
<evidence type="ECO:0000256" key="6">
    <source>
        <dbReference type="ARBA" id="ARBA00022884"/>
    </source>
</evidence>
<comment type="subcellular location">
    <subcellularLocation>
        <location evidence="1">Mitochondrion</location>
    </subcellularLocation>
</comment>
<dbReference type="GO" id="GO:0034246">
    <property type="term" value="F:mitochondrial transcription factor activity"/>
    <property type="evidence" value="ECO:0007669"/>
    <property type="project" value="TreeGrafter"/>
</dbReference>
<comment type="caution">
    <text evidence="9">The sequence shown here is derived from an EMBL/GenBank/DDBJ whole genome shotgun (WGS) entry which is preliminary data.</text>
</comment>
<dbReference type="Proteomes" id="UP000754883">
    <property type="component" value="Unassembled WGS sequence"/>
</dbReference>
<dbReference type="PANTHER" id="PTHR11727:SF17">
    <property type="entry name" value="DIMETHYLADENOSINE TRANSFERASE 1, MITOCHONDRIAL"/>
    <property type="match status" value="1"/>
</dbReference>
<evidence type="ECO:0000256" key="2">
    <source>
        <dbReference type="ARBA" id="ARBA00013836"/>
    </source>
</evidence>
<evidence type="ECO:0000256" key="1">
    <source>
        <dbReference type="ARBA" id="ARBA00004173"/>
    </source>
</evidence>
<evidence type="ECO:0000256" key="3">
    <source>
        <dbReference type="ARBA" id="ARBA00022603"/>
    </source>
</evidence>
<evidence type="ECO:0000256" key="8">
    <source>
        <dbReference type="SAM" id="MobiDB-lite"/>
    </source>
</evidence>
<dbReference type="OrthoDB" id="16079at2759"/>
<dbReference type="GO" id="GO:0003723">
    <property type="term" value="F:RNA binding"/>
    <property type="evidence" value="ECO:0007669"/>
    <property type="project" value="UniProtKB-KW"/>
</dbReference>
<sequence length="786" mass="89309">PQLVRLLGRTYRPYPAFQTTVIGSAARLNARTFTTARMCMAKAKPKPEDESGTPEKKPRKSRKTSEPVPENGAEEPTPRKKRVAKKTSEAVPETGTEVEPTPKKRQSKKKSTESVLENEAEEPKAKKRRATKKTPEAVLETGTEAEPAPRKKRSTKKTLEPVPETGTEVEPTPKKRRRTKKSIEAETESEAPPKRQPRSSKKQSLRDQEGFIATTPVAERLAEANIWSNKARKKKPSSKIDTDNLVMADSTRVNIVSDKLCDDIIKYLGPSLDRHQGCDLLDMNPGIGVWSRALHDAVQPRQHIMMEPRAEEYSPFLKDAMGDRQNVKIIPKQGVIWKDLHETLQAHFAPYHTPTPRGQKPERKDSILVTMNVSAWPEKPVYSFPSLSVMVAYQLIRYIRTSSFFQQYGLVRVLLWTNNDFKYRLLPRSVGERVRSNFEAELSCEYIHEVAGIDAYDFNYFRRNSRDEWLSYESAARCYRSMKDLGIDMIPGRETRMFKNLQEDPAQLLKPQKLAGRNPIRVLRPYQDELEKLEQEASELPDSAKNIRLNTLRTRVAAEGQENILVLELLQTLEKLSAMGPSHPDFAPLEAEFNNRIDGMKRNLREIFCAVRDNYFCFRRNGRPTLLWDRRAYEPLTADPTEFWPNAPVCLLDIQPRAVDPLFHEVGPSSTRSGDVSDILLRTAFAHRALSLPRVMASMWPGFADLVDQCPSFTDPRLGGSHVSGHGELSVRAMSEENWADVVRAWMNWPFRPPYLTLLGRTPDLSGSESHDTEGMNGVAMGARNL</sequence>
<dbReference type="GO" id="GO:0005759">
    <property type="term" value="C:mitochondrial matrix"/>
    <property type="evidence" value="ECO:0007669"/>
    <property type="project" value="TreeGrafter"/>
</dbReference>
<dbReference type="InterPro" id="IPR029063">
    <property type="entry name" value="SAM-dependent_MTases_sf"/>
</dbReference>
<reference evidence="9" key="1">
    <citation type="submission" date="2021-10" db="EMBL/GenBank/DDBJ databases">
        <authorList>
            <person name="Piombo E."/>
        </authorList>
    </citation>
    <scope>NUCLEOTIDE SEQUENCE</scope>
</reference>
<dbReference type="GO" id="GO:0008168">
    <property type="term" value="F:methyltransferase activity"/>
    <property type="evidence" value="ECO:0007669"/>
    <property type="project" value="UniProtKB-KW"/>
</dbReference>
<keyword evidence="4" id="KW-0808">Transferase</keyword>
<evidence type="ECO:0000313" key="9">
    <source>
        <dbReference type="EMBL" id="CAH0003664.1"/>
    </source>
</evidence>
<dbReference type="InterPro" id="IPR001737">
    <property type="entry name" value="KsgA/Erm"/>
</dbReference>
<organism evidence="9 10">
    <name type="scientific">Clonostachys byssicola</name>
    <dbReference type="NCBI Taxonomy" id="160290"/>
    <lineage>
        <taxon>Eukaryota</taxon>
        <taxon>Fungi</taxon>
        <taxon>Dikarya</taxon>
        <taxon>Ascomycota</taxon>
        <taxon>Pezizomycotina</taxon>
        <taxon>Sordariomycetes</taxon>
        <taxon>Hypocreomycetidae</taxon>
        <taxon>Hypocreales</taxon>
        <taxon>Bionectriaceae</taxon>
        <taxon>Clonostachys</taxon>
    </lineage>
</organism>
<dbReference type="GO" id="GO:0032259">
    <property type="term" value="P:methylation"/>
    <property type="evidence" value="ECO:0007669"/>
    <property type="project" value="UniProtKB-KW"/>
</dbReference>
<protein>
    <recommendedName>
        <fullName evidence="2">Mitochondrial transcription factor 1</fullName>
    </recommendedName>
</protein>
<comment type="function">
    <text evidence="7">Mitochondrial transcription factor that confers selective promoter recognition on the core subunit of the yeast mitochondrial RNA polymerase. Interacts with DNA in a non-specific manner.</text>
</comment>
<dbReference type="Gene3D" id="3.40.50.150">
    <property type="entry name" value="Vaccinia Virus protein VP39"/>
    <property type="match status" value="1"/>
</dbReference>
<feature type="non-terminal residue" evidence="9">
    <location>
        <position position="1"/>
    </location>
</feature>
<feature type="compositionally biased region" description="Basic and acidic residues" evidence="8">
    <location>
        <begin position="45"/>
        <end position="56"/>
    </location>
</feature>
<dbReference type="PANTHER" id="PTHR11727">
    <property type="entry name" value="DIMETHYLADENOSINE TRANSFERASE"/>
    <property type="match status" value="1"/>
</dbReference>
<gene>
    <name evidence="9" type="ORF">CBYS24578_00009745</name>
</gene>
<feature type="compositionally biased region" description="Low complexity" evidence="8">
    <location>
        <begin position="160"/>
        <end position="170"/>
    </location>
</feature>
<dbReference type="Gene3D" id="1.10.8.100">
    <property type="entry name" value="Ribosomal RNA adenine dimethylase-like, domain 2"/>
    <property type="match status" value="1"/>
</dbReference>
<keyword evidence="10" id="KW-1185">Reference proteome</keyword>
<dbReference type="EMBL" id="CABFNO020001565">
    <property type="protein sequence ID" value="CAH0003664.1"/>
    <property type="molecule type" value="Genomic_DNA"/>
</dbReference>
<dbReference type="AlphaFoldDB" id="A0A9N9YDB0"/>
<feature type="region of interest" description="Disordered" evidence="8">
    <location>
        <begin position="41"/>
        <end position="216"/>
    </location>
</feature>
<name>A0A9N9YDB0_9HYPO</name>
<proteinExistence type="predicted"/>
<dbReference type="GO" id="GO:0034245">
    <property type="term" value="C:mitochondrial DNA-directed RNA polymerase complex"/>
    <property type="evidence" value="ECO:0007669"/>
    <property type="project" value="TreeGrafter"/>
</dbReference>
<evidence type="ECO:0000256" key="4">
    <source>
        <dbReference type="ARBA" id="ARBA00022679"/>
    </source>
</evidence>
<dbReference type="GO" id="GO:0006391">
    <property type="term" value="P:transcription initiation at mitochondrial promoter"/>
    <property type="evidence" value="ECO:0007669"/>
    <property type="project" value="TreeGrafter"/>
</dbReference>
<evidence type="ECO:0000256" key="7">
    <source>
        <dbReference type="ARBA" id="ARBA00024915"/>
    </source>
</evidence>
<feature type="region of interest" description="Disordered" evidence="8">
    <location>
        <begin position="766"/>
        <end position="786"/>
    </location>
</feature>
<keyword evidence="5" id="KW-0949">S-adenosyl-L-methionine</keyword>
<accession>A0A9N9YDB0</accession>
<evidence type="ECO:0000256" key="5">
    <source>
        <dbReference type="ARBA" id="ARBA00022691"/>
    </source>
</evidence>
<dbReference type="InterPro" id="IPR023165">
    <property type="entry name" value="rRNA_Ade_diMease-like_C"/>
</dbReference>
<dbReference type="SUPFAM" id="SSF53335">
    <property type="entry name" value="S-adenosyl-L-methionine-dependent methyltransferases"/>
    <property type="match status" value="1"/>
</dbReference>
<evidence type="ECO:0000313" key="10">
    <source>
        <dbReference type="Proteomes" id="UP000754883"/>
    </source>
</evidence>